<protein>
    <submittedName>
        <fullName evidence="4">Response regulator</fullName>
    </submittedName>
</protein>
<keyword evidence="5" id="KW-1185">Reference proteome</keyword>
<evidence type="ECO:0000256" key="1">
    <source>
        <dbReference type="ARBA" id="ARBA00022553"/>
    </source>
</evidence>
<keyword evidence="1" id="KW-0597">Phosphoprotein</keyword>
<dbReference type="RefSeq" id="WP_102111479.1">
    <property type="nucleotide sequence ID" value="NZ_BMGN01000003.1"/>
</dbReference>
<accession>A0A2K9N9G0</accession>
<dbReference type="Pfam" id="PF00072">
    <property type="entry name" value="Response_reg"/>
    <property type="match status" value="1"/>
</dbReference>
<dbReference type="PANTHER" id="PTHR44591:SF14">
    <property type="entry name" value="PROTEIN PILG"/>
    <property type="match status" value="1"/>
</dbReference>
<dbReference type="PANTHER" id="PTHR44591">
    <property type="entry name" value="STRESS RESPONSE REGULATOR PROTEIN 1"/>
    <property type="match status" value="1"/>
</dbReference>
<evidence type="ECO:0000313" key="5">
    <source>
        <dbReference type="Proteomes" id="UP000234752"/>
    </source>
</evidence>
<dbReference type="InterPro" id="IPR001789">
    <property type="entry name" value="Sig_transdc_resp-reg_receiver"/>
</dbReference>
<organism evidence="4 5">
    <name type="scientific">Niveispirillum cyanobacteriorum</name>
    <dbReference type="NCBI Taxonomy" id="1612173"/>
    <lineage>
        <taxon>Bacteria</taxon>
        <taxon>Pseudomonadati</taxon>
        <taxon>Pseudomonadota</taxon>
        <taxon>Alphaproteobacteria</taxon>
        <taxon>Rhodospirillales</taxon>
        <taxon>Azospirillaceae</taxon>
        <taxon>Niveispirillum</taxon>
    </lineage>
</organism>
<feature type="domain" description="Response regulatory" evidence="3">
    <location>
        <begin position="14"/>
        <end position="131"/>
    </location>
</feature>
<name>A0A2K9N9G0_9PROT</name>
<evidence type="ECO:0000256" key="2">
    <source>
        <dbReference type="ARBA" id="ARBA00023012"/>
    </source>
</evidence>
<dbReference type="OrthoDB" id="1682174at2"/>
<dbReference type="Proteomes" id="UP000234752">
    <property type="component" value="Chromosome eg_1"/>
</dbReference>
<evidence type="ECO:0000313" key="4">
    <source>
        <dbReference type="EMBL" id="AUN29758.1"/>
    </source>
</evidence>
<dbReference type="InterPro" id="IPR050595">
    <property type="entry name" value="Bact_response_regulator"/>
</dbReference>
<dbReference type="SUPFAM" id="SSF52172">
    <property type="entry name" value="CheY-like"/>
    <property type="match status" value="1"/>
</dbReference>
<dbReference type="SMART" id="SM00448">
    <property type="entry name" value="REC"/>
    <property type="match status" value="1"/>
</dbReference>
<dbReference type="Gene3D" id="3.40.50.2300">
    <property type="match status" value="1"/>
</dbReference>
<sequence length="137" mass="15403">MRMYMPEDPIKSLRILVVEDQQQTRVWIADVLKQMGVREVLTANDGAEALDVLHRDLDGVDIVICDWAMPRMNGMDLLAAVRSLRPNLPFIMETGHGTKDHVLAARAQGVDAFIVKPYSAAQLEVRIRTLVKNGRPK</sequence>
<dbReference type="EMBL" id="CP025611">
    <property type="protein sequence ID" value="AUN29758.1"/>
    <property type="molecule type" value="Genomic_DNA"/>
</dbReference>
<dbReference type="AlphaFoldDB" id="A0A2K9N9G0"/>
<proteinExistence type="predicted"/>
<dbReference type="KEGG" id="ncb:C0V82_05620"/>
<dbReference type="GO" id="GO:0000160">
    <property type="term" value="P:phosphorelay signal transduction system"/>
    <property type="evidence" value="ECO:0007669"/>
    <property type="project" value="UniProtKB-KW"/>
</dbReference>
<gene>
    <name evidence="4" type="ORF">C0V82_05620</name>
</gene>
<dbReference type="PROSITE" id="PS50110">
    <property type="entry name" value="RESPONSE_REGULATORY"/>
    <property type="match status" value="1"/>
</dbReference>
<reference evidence="4 5" key="1">
    <citation type="submission" date="2017-12" db="EMBL/GenBank/DDBJ databases">
        <title>Genomes of bacteria within cyanobacterial aggregates.</title>
        <authorList>
            <person name="Cai H."/>
        </authorList>
    </citation>
    <scope>NUCLEOTIDE SEQUENCE [LARGE SCALE GENOMIC DNA]</scope>
    <source>
        <strain evidence="4 5">TH16</strain>
    </source>
</reference>
<keyword evidence="2" id="KW-0902">Two-component regulatory system</keyword>
<dbReference type="InterPro" id="IPR011006">
    <property type="entry name" value="CheY-like_superfamily"/>
</dbReference>
<evidence type="ECO:0000259" key="3">
    <source>
        <dbReference type="PROSITE" id="PS50110"/>
    </source>
</evidence>